<gene>
    <name evidence="1" type="ORF">PoB_000135000</name>
</gene>
<proteinExistence type="predicted"/>
<dbReference type="AlphaFoldDB" id="A0AAV3XWR8"/>
<name>A0AAV3XWR8_9GAST</name>
<comment type="caution">
    <text evidence="1">The sequence shown here is derived from an EMBL/GenBank/DDBJ whole genome shotgun (WGS) entry which is preliminary data.</text>
</comment>
<dbReference type="Proteomes" id="UP000735302">
    <property type="component" value="Unassembled WGS sequence"/>
</dbReference>
<dbReference type="EMBL" id="BLXT01000167">
    <property type="protein sequence ID" value="GFN74844.1"/>
    <property type="molecule type" value="Genomic_DNA"/>
</dbReference>
<sequence length="74" mass="7831">MLVQKPLQKIMILRHKGDFGRPSSGCGGVEAAHLSGGDDGVDGCDRDGAESDVVLAAGRDEDTLHTLLRVSRGW</sequence>
<accession>A0AAV3XWR8</accession>
<organism evidence="1 2">
    <name type="scientific">Plakobranchus ocellatus</name>
    <dbReference type="NCBI Taxonomy" id="259542"/>
    <lineage>
        <taxon>Eukaryota</taxon>
        <taxon>Metazoa</taxon>
        <taxon>Spiralia</taxon>
        <taxon>Lophotrochozoa</taxon>
        <taxon>Mollusca</taxon>
        <taxon>Gastropoda</taxon>
        <taxon>Heterobranchia</taxon>
        <taxon>Euthyneura</taxon>
        <taxon>Panpulmonata</taxon>
        <taxon>Sacoglossa</taxon>
        <taxon>Placobranchoidea</taxon>
        <taxon>Plakobranchidae</taxon>
        <taxon>Plakobranchus</taxon>
    </lineage>
</organism>
<reference evidence="1 2" key="1">
    <citation type="journal article" date="2021" name="Elife">
        <title>Chloroplast acquisition without the gene transfer in kleptoplastic sea slugs, Plakobranchus ocellatus.</title>
        <authorList>
            <person name="Maeda T."/>
            <person name="Takahashi S."/>
            <person name="Yoshida T."/>
            <person name="Shimamura S."/>
            <person name="Takaki Y."/>
            <person name="Nagai Y."/>
            <person name="Toyoda A."/>
            <person name="Suzuki Y."/>
            <person name="Arimoto A."/>
            <person name="Ishii H."/>
            <person name="Satoh N."/>
            <person name="Nishiyama T."/>
            <person name="Hasebe M."/>
            <person name="Maruyama T."/>
            <person name="Minagawa J."/>
            <person name="Obokata J."/>
            <person name="Shigenobu S."/>
        </authorList>
    </citation>
    <scope>NUCLEOTIDE SEQUENCE [LARGE SCALE GENOMIC DNA]</scope>
</reference>
<evidence type="ECO:0000313" key="1">
    <source>
        <dbReference type="EMBL" id="GFN74844.1"/>
    </source>
</evidence>
<evidence type="ECO:0000313" key="2">
    <source>
        <dbReference type="Proteomes" id="UP000735302"/>
    </source>
</evidence>
<protein>
    <submittedName>
        <fullName evidence="1">Uncharacterized protein</fullName>
    </submittedName>
</protein>
<keyword evidence="2" id="KW-1185">Reference proteome</keyword>